<dbReference type="SUPFAM" id="SSF63562">
    <property type="entry name" value="RPB6/omega subunit-like"/>
    <property type="match status" value="1"/>
</dbReference>
<dbReference type="InterPro" id="IPR036161">
    <property type="entry name" value="RPB6/omega-like_sf"/>
</dbReference>
<dbReference type="HAMAP" id="MF_00366">
    <property type="entry name" value="RNApol_bact_RpoZ"/>
    <property type="match status" value="1"/>
</dbReference>
<dbReference type="Pfam" id="PF01192">
    <property type="entry name" value="RNA_pol_Rpb6"/>
    <property type="match status" value="1"/>
</dbReference>
<keyword evidence="5 11" id="KW-0808">Transferase</keyword>
<protein>
    <recommendedName>
        <fullName evidence="3 11">DNA-directed RNA polymerase subunit omega</fullName>
        <shortName evidence="11">RNAP omega subunit</shortName>
        <ecNumber evidence="2 11">2.7.7.6</ecNumber>
    </recommendedName>
    <alternativeName>
        <fullName evidence="11">RNA polymerase omega subunit</fullName>
    </alternativeName>
    <alternativeName>
        <fullName evidence="9 11">Transcriptase subunit omega</fullName>
    </alternativeName>
</protein>
<evidence type="ECO:0000313" key="13">
    <source>
        <dbReference type="Proteomes" id="UP000178086"/>
    </source>
</evidence>
<evidence type="ECO:0000256" key="3">
    <source>
        <dbReference type="ARBA" id="ARBA00013725"/>
    </source>
</evidence>
<evidence type="ECO:0000256" key="2">
    <source>
        <dbReference type="ARBA" id="ARBA00012418"/>
    </source>
</evidence>
<evidence type="ECO:0000256" key="1">
    <source>
        <dbReference type="ARBA" id="ARBA00006711"/>
    </source>
</evidence>
<dbReference type="PANTHER" id="PTHR34476">
    <property type="entry name" value="DNA-DIRECTED RNA POLYMERASE SUBUNIT OMEGA"/>
    <property type="match status" value="1"/>
</dbReference>
<dbReference type="GO" id="GO:0003677">
    <property type="term" value="F:DNA binding"/>
    <property type="evidence" value="ECO:0007669"/>
    <property type="project" value="UniProtKB-UniRule"/>
</dbReference>
<comment type="function">
    <text evidence="11">Promotes RNA polymerase assembly. Latches the N- and C-terminal regions of the beta' subunit thereby facilitating its interaction with the beta and alpha subunits.</text>
</comment>
<dbReference type="SMART" id="SM01409">
    <property type="entry name" value="RNA_pol_Rpb6"/>
    <property type="match status" value="1"/>
</dbReference>
<evidence type="ECO:0000256" key="6">
    <source>
        <dbReference type="ARBA" id="ARBA00022695"/>
    </source>
</evidence>
<keyword evidence="6 11" id="KW-0548">Nucleotidyltransferase</keyword>
<evidence type="ECO:0000256" key="5">
    <source>
        <dbReference type="ARBA" id="ARBA00022679"/>
    </source>
</evidence>
<dbReference type="InterPro" id="IPR006110">
    <property type="entry name" value="Pol_omega/Rpo6/RPB6"/>
</dbReference>
<evidence type="ECO:0000256" key="9">
    <source>
        <dbReference type="ARBA" id="ARBA00029924"/>
    </source>
</evidence>
<dbReference type="GO" id="GO:0000428">
    <property type="term" value="C:DNA-directed RNA polymerase complex"/>
    <property type="evidence" value="ECO:0007669"/>
    <property type="project" value="UniProtKB-KW"/>
</dbReference>
<dbReference type="EC" id="2.7.7.6" evidence="2 11"/>
<evidence type="ECO:0000256" key="4">
    <source>
        <dbReference type="ARBA" id="ARBA00022478"/>
    </source>
</evidence>
<organism evidence="12 13">
    <name type="scientific">Candidatus Aquicultor primus</name>
    <dbReference type="NCBI Taxonomy" id="1797195"/>
    <lineage>
        <taxon>Bacteria</taxon>
        <taxon>Bacillati</taxon>
        <taxon>Actinomycetota</taxon>
        <taxon>Candidatus Aquicultoria</taxon>
        <taxon>Candidatus Aquicultorales</taxon>
        <taxon>Candidatus Aquicultoraceae</taxon>
        <taxon>Candidatus Aquicultor</taxon>
    </lineage>
</organism>
<keyword evidence="7 11" id="KW-0804">Transcription</keyword>
<keyword evidence="4 11" id="KW-0240">DNA-directed RNA polymerase</keyword>
<evidence type="ECO:0000313" key="12">
    <source>
        <dbReference type="EMBL" id="OFW34202.1"/>
    </source>
</evidence>
<name>A0A1F2UML5_9ACTN</name>
<comment type="similarity">
    <text evidence="1 11">Belongs to the RNA polymerase subunit omega family.</text>
</comment>
<dbReference type="EMBL" id="MELI01000050">
    <property type="protein sequence ID" value="OFW34202.1"/>
    <property type="molecule type" value="Genomic_DNA"/>
</dbReference>
<accession>A0A1F2UML5</accession>
<evidence type="ECO:0000256" key="8">
    <source>
        <dbReference type="ARBA" id="ARBA00025935"/>
    </source>
</evidence>
<evidence type="ECO:0000256" key="7">
    <source>
        <dbReference type="ARBA" id="ARBA00023163"/>
    </source>
</evidence>
<dbReference type="Gene3D" id="3.90.940.10">
    <property type="match status" value="1"/>
</dbReference>
<comment type="catalytic activity">
    <reaction evidence="10 11">
        <text>RNA(n) + a ribonucleoside 5'-triphosphate = RNA(n+1) + diphosphate</text>
        <dbReference type="Rhea" id="RHEA:21248"/>
        <dbReference type="Rhea" id="RHEA-COMP:14527"/>
        <dbReference type="Rhea" id="RHEA-COMP:17342"/>
        <dbReference type="ChEBI" id="CHEBI:33019"/>
        <dbReference type="ChEBI" id="CHEBI:61557"/>
        <dbReference type="ChEBI" id="CHEBI:140395"/>
        <dbReference type="EC" id="2.7.7.6"/>
    </reaction>
</comment>
<evidence type="ECO:0000256" key="10">
    <source>
        <dbReference type="ARBA" id="ARBA00048552"/>
    </source>
</evidence>
<dbReference type="AlphaFoldDB" id="A0A1F2UML5"/>
<comment type="subunit">
    <text evidence="8 11">The RNAP catalytic core consists of 2 alpha, 1 beta, 1 beta' and 1 omega subunit. When a sigma factor is associated with the core the holoenzyme is formed, which can initiate transcription.</text>
</comment>
<evidence type="ECO:0000256" key="11">
    <source>
        <dbReference type="HAMAP-Rule" id="MF_00366"/>
    </source>
</evidence>
<dbReference type="GO" id="GO:0006351">
    <property type="term" value="P:DNA-templated transcription"/>
    <property type="evidence" value="ECO:0007669"/>
    <property type="project" value="UniProtKB-UniRule"/>
</dbReference>
<dbReference type="InterPro" id="IPR003716">
    <property type="entry name" value="DNA-dir_RNA_pol_omega"/>
</dbReference>
<gene>
    <name evidence="11" type="primary">rpoZ</name>
    <name evidence="12" type="ORF">A2074_06375</name>
</gene>
<dbReference type="GO" id="GO:0003899">
    <property type="term" value="F:DNA-directed RNA polymerase activity"/>
    <property type="evidence" value="ECO:0007669"/>
    <property type="project" value="UniProtKB-UniRule"/>
</dbReference>
<sequence length="80" mass="9179">MSRVAIDKMLSKVDSRFTLVIEAAKRARQINDYFNAVKRHEMVRVRPPQIDAMSSKPLTIAFQEIAEGKVVYERTVEGIK</sequence>
<dbReference type="NCBIfam" id="TIGR00690">
    <property type="entry name" value="rpoZ"/>
    <property type="match status" value="1"/>
</dbReference>
<dbReference type="PANTHER" id="PTHR34476:SF1">
    <property type="entry name" value="DNA-DIRECTED RNA POLYMERASE SUBUNIT OMEGA"/>
    <property type="match status" value="1"/>
</dbReference>
<reference evidence="12 13" key="1">
    <citation type="journal article" date="2016" name="Nat. Commun.">
        <title>Thousands of microbial genomes shed light on interconnected biogeochemical processes in an aquifer system.</title>
        <authorList>
            <person name="Anantharaman K."/>
            <person name="Brown C.T."/>
            <person name="Hug L.A."/>
            <person name="Sharon I."/>
            <person name="Castelle C.J."/>
            <person name="Probst A.J."/>
            <person name="Thomas B.C."/>
            <person name="Singh A."/>
            <person name="Wilkins M.J."/>
            <person name="Karaoz U."/>
            <person name="Brodie E.L."/>
            <person name="Williams K.H."/>
            <person name="Hubbard S.S."/>
            <person name="Banfield J.F."/>
        </authorList>
    </citation>
    <scope>NUCLEOTIDE SEQUENCE [LARGE SCALE GENOMIC DNA]</scope>
</reference>
<comment type="caution">
    <text evidence="12">The sequence shown here is derived from an EMBL/GenBank/DDBJ whole genome shotgun (WGS) entry which is preliminary data.</text>
</comment>
<dbReference type="Proteomes" id="UP000178086">
    <property type="component" value="Unassembled WGS sequence"/>
</dbReference>
<proteinExistence type="inferred from homology"/>